<evidence type="ECO:0000313" key="4">
    <source>
        <dbReference type="Proteomes" id="UP000250369"/>
    </source>
</evidence>
<evidence type="ECO:0000256" key="1">
    <source>
        <dbReference type="SAM" id="SignalP"/>
    </source>
</evidence>
<dbReference type="InterPro" id="IPR036582">
    <property type="entry name" value="Mao_N_sf"/>
</dbReference>
<dbReference type="Pfam" id="PF07833">
    <property type="entry name" value="Cu_amine_oxidN1"/>
    <property type="match status" value="1"/>
</dbReference>
<dbReference type="Proteomes" id="UP000250369">
    <property type="component" value="Unassembled WGS sequence"/>
</dbReference>
<organism evidence="3 4">
    <name type="scientific">Paenibacillus contaminans</name>
    <dbReference type="NCBI Taxonomy" id="450362"/>
    <lineage>
        <taxon>Bacteria</taxon>
        <taxon>Bacillati</taxon>
        <taxon>Bacillota</taxon>
        <taxon>Bacilli</taxon>
        <taxon>Bacillales</taxon>
        <taxon>Paenibacillaceae</taxon>
        <taxon>Paenibacillus</taxon>
    </lineage>
</organism>
<dbReference type="EMBL" id="QMFB01000014">
    <property type="protein sequence ID" value="RAV19063.1"/>
    <property type="molecule type" value="Genomic_DNA"/>
</dbReference>
<accession>A0A329MK05</accession>
<protein>
    <recommendedName>
        <fullName evidence="2">Copper amine oxidase-like N-terminal domain-containing protein</fullName>
    </recommendedName>
</protein>
<dbReference type="SUPFAM" id="SSF55383">
    <property type="entry name" value="Copper amine oxidase, domain N"/>
    <property type="match status" value="1"/>
</dbReference>
<dbReference type="InterPro" id="IPR019198">
    <property type="entry name" value="Beta_propeller_containing"/>
</dbReference>
<reference evidence="3 4" key="1">
    <citation type="journal article" date="2009" name="Int. J. Syst. Evol. Microbiol.">
        <title>Paenibacillus contaminans sp. nov., isolated from a contaminated laboratory plate.</title>
        <authorList>
            <person name="Chou J.H."/>
            <person name="Lee J.H."/>
            <person name="Lin M.C."/>
            <person name="Chang P.S."/>
            <person name="Arun A.B."/>
            <person name="Young C.C."/>
            <person name="Chen W.M."/>
        </authorList>
    </citation>
    <scope>NUCLEOTIDE SEQUENCE [LARGE SCALE GENOMIC DNA]</scope>
    <source>
        <strain evidence="3 4">CKOBP-6</strain>
    </source>
</reference>
<comment type="caution">
    <text evidence="3">The sequence shown here is derived from an EMBL/GenBank/DDBJ whole genome shotgun (WGS) entry which is preliminary data.</text>
</comment>
<keyword evidence="4" id="KW-1185">Reference proteome</keyword>
<sequence>MEVRGIMKRKMLVGALLIILSLGTSAPAMHVAAEDENYPEAYRIELNGSEMELEAAARLVGDTTMVPLRSIAEALGAAVDWRDKTQTAVAAKDGMQIELSVGSTTGYRNGEPVELAAAPLLIDNKAMVPLRFFSESFGTVVKWNGPDKTIAIDSEDRVLPVIGTEAKLRELLSSQYAGNPYDSDTLMRVTGVNETSSIAVPPPAEGASNTKAKAEHSTTNVQVEGVDEADIVKTDGDYLYQVNGNRIIIADTRSANDLKIAGVVSFESQDFHPNELYVDGDTLVVIGSVNNNSVQKMKAVQDSIAMLPIPSAQTAKAIVFDISNKTDIRKTREMELEGSYITSRKIGSSLYMIANRHMGYPPVDYPPQEGDQAVEQLTPKYRDSAVSEEFAVIGVDKIRYLPDSVYTSYMIIAGVRLDRPDSKLNVTAYLGAGSNVYASQSNLYVTQQKTSFSPASVQAQPDAAPAGNNAGAPAVSIVEEKAGTVTIAPSEPGVPVPVLISPPIASKKMASASEKTSAVYKFVLDQGEVRIAASGEVPGHALNQFSMDEYGGYFRIATTTGDMWRNDEQTSKNNVYVLDESLNIAGKLEGIAPGERIYSVRFMGGRAYMVTFKNVDPLFVIDLSNPQSPEVLGSLKIPGYSDYLHPYDDTHLIGFGKDTVELSDPNGNGSSAFYQGMKIAMFDVSDVSRPIELFKENIGDRGTDSELLRNHKALLFSKENNLMAFPVTVMEVPDKSASNSNVPAYGQFAFQGAYVYHVDLADGFRLKSKITHLSDADKLKAGGGWYDSSQNVDRIVTIGSSLYTLSQSEIRAYDLESLNESGRLLIP</sequence>
<evidence type="ECO:0000259" key="2">
    <source>
        <dbReference type="Pfam" id="PF07833"/>
    </source>
</evidence>
<feature type="chain" id="PRO_5038611530" description="Copper amine oxidase-like N-terminal domain-containing protein" evidence="1">
    <location>
        <begin position="27"/>
        <end position="827"/>
    </location>
</feature>
<name>A0A329MK05_9BACL</name>
<feature type="signal peptide" evidence="1">
    <location>
        <begin position="1"/>
        <end position="26"/>
    </location>
</feature>
<evidence type="ECO:0000313" key="3">
    <source>
        <dbReference type="EMBL" id="RAV19063.1"/>
    </source>
</evidence>
<keyword evidence="1" id="KW-0732">Signal</keyword>
<dbReference type="Pfam" id="PF09826">
    <property type="entry name" value="Beta_propel"/>
    <property type="match status" value="1"/>
</dbReference>
<dbReference type="Gene3D" id="3.30.457.10">
    <property type="entry name" value="Copper amine oxidase-like, N-terminal domain"/>
    <property type="match status" value="1"/>
</dbReference>
<gene>
    <name evidence="3" type="ORF">DQG23_23280</name>
</gene>
<proteinExistence type="predicted"/>
<dbReference type="SUPFAM" id="SSF69322">
    <property type="entry name" value="Tricorn protease domain 2"/>
    <property type="match status" value="1"/>
</dbReference>
<dbReference type="AlphaFoldDB" id="A0A329MK05"/>
<dbReference type="InterPro" id="IPR012854">
    <property type="entry name" value="Cu_amine_oxidase-like_N"/>
</dbReference>
<feature type="domain" description="Copper amine oxidase-like N-terminal" evidence="2">
    <location>
        <begin position="46"/>
        <end position="152"/>
    </location>
</feature>